<dbReference type="Pfam" id="PF00076">
    <property type="entry name" value="RRM_1"/>
    <property type="match status" value="2"/>
</dbReference>
<dbReference type="InterPro" id="IPR035979">
    <property type="entry name" value="RBD_domain_sf"/>
</dbReference>
<feature type="domain" description="RRM" evidence="4">
    <location>
        <begin position="387"/>
        <end position="460"/>
    </location>
</feature>
<organism evidence="5 6">
    <name type="scientific">Umbelopsis vinacea</name>
    <dbReference type="NCBI Taxonomy" id="44442"/>
    <lineage>
        <taxon>Eukaryota</taxon>
        <taxon>Fungi</taxon>
        <taxon>Fungi incertae sedis</taxon>
        <taxon>Mucoromycota</taxon>
        <taxon>Mucoromycotina</taxon>
        <taxon>Umbelopsidomycetes</taxon>
        <taxon>Umbelopsidales</taxon>
        <taxon>Umbelopsidaceae</taxon>
        <taxon>Umbelopsis</taxon>
    </lineage>
</organism>
<evidence type="ECO:0000256" key="3">
    <source>
        <dbReference type="PROSITE-ProRule" id="PRU00176"/>
    </source>
</evidence>
<dbReference type="GO" id="GO:0010494">
    <property type="term" value="C:cytoplasmic stress granule"/>
    <property type="evidence" value="ECO:0007669"/>
    <property type="project" value="TreeGrafter"/>
</dbReference>
<keyword evidence="1" id="KW-0677">Repeat</keyword>
<dbReference type="FunFam" id="3.30.70.330:FF:000400">
    <property type="entry name" value="Negative regulator of differentiation 1"/>
    <property type="match status" value="1"/>
</dbReference>
<gene>
    <name evidence="5" type="ORF">INT44_002799</name>
</gene>
<evidence type="ECO:0000259" key="4">
    <source>
        <dbReference type="PROSITE" id="PS50102"/>
    </source>
</evidence>
<feature type="domain" description="RRM" evidence="4">
    <location>
        <begin position="248"/>
        <end position="319"/>
    </location>
</feature>
<comment type="caution">
    <text evidence="5">The sequence shown here is derived from an EMBL/GenBank/DDBJ whole genome shotgun (WGS) entry which is preliminary data.</text>
</comment>
<dbReference type="PANTHER" id="PTHR14089:SF8">
    <property type="entry name" value="RNA-BINDING PROTEIN MRN1"/>
    <property type="match status" value="1"/>
</dbReference>
<dbReference type="PROSITE" id="PS50102">
    <property type="entry name" value="RRM"/>
    <property type="match status" value="4"/>
</dbReference>
<accession>A0A8H7UKJ8</accession>
<keyword evidence="2 3" id="KW-0694">RNA-binding</keyword>
<sequence length="609" mass="66094">MSDNTHPVLASSQASIIKHAEKPRFGQISPDAYGQYQNPSAVAIPGATMMASHYGQGNGIPTTFQQPNPSAFTAYSSGNLSSSYGNMNQYHPMNGTQGMLNTNGQLQYANPPLATSPSASSLASPFSTPQFSNATPYSHHVGQQNAGPMQSVPNQSARTVYIGNIPAETTISEVLDLVKSGIIEAVRTFPEKSCAFITFVDGAAAAHLYHEANTKRLVVNGNELKVGWGKPNGGSPSLHVALQSGATRNVYLGDLDDNVTEQTLRDQLSKFGYIEHVKILRERSIAFVHFLSIASAIRCVNNLPNDTKWASRRVNYGKDRCAYRPKMTQMHHHPSQQPYAPASSGNYQVPFGSISYDPFTGTTIDSYGNHSSSLYHSNASIAAIANRTIYLGNIHPDTTTEEICNVVRGGILNHIRYMPDKHIAFIAFVDPSLALNFYSQASYHGIVIKNRRLKVGWGKPSALSASVIAAVQNGGSRNVYLGNIDETITEDKLRQDFGEYGDIELVNTLKEKNCAFVNFTSIASAVRAIDGIRSKDEYKKFRINYGKDRCGNPPRMHKSGGSTIESVSTGLIPVINGHTEVDHSIDSGIPISIDEHPDTITDVIGSVLV</sequence>
<protein>
    <recommendedName>
        <fullName evidence="4">RRM domain-containing protein</fullName>
    </recommendedName>
</protein>
<dbReference type="EMBL" id="JAEPRA010000004">
    <property type="protein sequence ID" value="KAG2186575.1"/>
    <property type="molecule type" value="Genomic_DNA"/>
</dbReference>
<dbReference type="InterPro" id="IPR000504">
    <property type="entry name" value="RRM_dom"/>
</dbReference>
<keyword evidence="6" id="KW-1185">Reference proteome</keyword>
<dbReference type="Gene3D" id="3.30.70.330">
    <property type="match status" value="4"/>
</dbReference>
<feature type="domain" description="RRM" evidence="4">
    <location>
        <begin position="158"/>
        <end position="231"/>
    </location>
</feature>
<dbReference type="GO" id="GO:0010468">
    <property type="term" value="P:regulation of gene expression"/>
    <property type="evidence" value="ECO:0007669"/>
    <property type="project" value="UniProtKB-ARBA"/>
</dbReference>
<evidence type="ECO:0000256" key="1">
    <source>
        <dbReference type="ARBA" id="ARBA00022737"/>
    </source>
</evidence>
<name>A0A8H7UKJ8_9FUNG</name>
<dbReference type="FunFam" id="3.30.70.330:FF:000064">
    <property type="entry name" value="Differentiation 1 negative regulator"/>
    <property type="match status" value="1"/>
</dbReference>
<feature type="domain" description="RRM" evidence="4">
    <location>
        <begin position="477"/>
        <end position="548"/>
    </location>
</feature>
<evidence type="ECO:0000313" key="6">
    <source>
        <dbReference type="Proteomes" id="UP000612746"/>
    </source>
</evidence>
<proteinExistence type="predicted"/>
<dbReference type="OrthoDB" id="6407164at2759"/>
<dbReference type="FunFam" id="3.30.70.330:FF:000120">
    <property type="entry name" value="Negative regulator of differentiation 1"/>
    <property type="match status" value="1"/>
</dbReference>
<reference evidence="5" key="1">
    <citation type="submission" date="2020-12" db="EMBL/GenBank/DDBJ databases">
        <title>Metabolic potential, ecology and presence of endohyphal bacteria is reflected in genomic diversity of Mucoromycotina.</title>
        <authorList>
            <person name="Muszewska A."/>
            <person name="Okrasinska A."/>
            <person name="Steczkiewicz K."/>
            <person name="Drgas O."/>
            <person name="Orlowska M."/>
            <person name="Perlinska-Lenart U."/>
            <person name="Aleksandrzak-Piekarczyk T."/>
            <person name="Szatraj K."/>
            <person name="Zielenkiewicz U."/>
            <person name="Pilsyk S."/>
            <person name="Malc E."/>
            <person name="Mieczkowski P."/>
            <person name="Kruszewska J.S."/>
            <person name="Biernat P."/>
            <person name="Pawlowska J."/>
        </authorList>
    </citation>
    <scope>NUCLEOTIDE SEQUENCE</scope>
    <source>
        <strain evidence="5">WA0000051536</strain>
    </source>
</reference>
<dbReference type="PANTHER" id="PTHR14089">
    <property type="entry name" value="PRE-MRNA-SPLICING FACTOR RBM22"/>
    <property type="match status" value="1"/>
</dbReference>
<dbReference type="AlphaFoldDB" id="A0A8H7UKJ8"/>
<dbReference type="SMART" id="SM00360">
    <property type="entry name" value="RRM"/>
    <property type="match status" value="4"/>
</dbReference>
<dbReference type="GO" id="GO:0000398">
    <property type="term" value="P:mRNA splicing, via spliceosome"/>
    <property type="evidence" value="ECO:0007669"/>
    <property type="project" value="TreeGrafter"/>
</dbReference>
<dbReference type="InterPro" id="IPR012677">
    <property type="entry name" value="Nucleotide-bd_a/b_plait_sf"/>
</dbReference>
<evidence type="ECO:0000256" key="2">
    <source>
        <dbReference type="ARBA" id="ARBA00022884"/>
    </source>
</evidence>
<dbReference type="GO" id="GO:0003729">
    <property type="term" value="F:mRNA binding"/>
    <property type="evidence" value="ECO:0007669"/>
    <property type="project" value="TreeGrafter"/>
</dbReference>
<dbReference type="SUPFAM" id="SSF54928">
    <property type="entry name" value="RNA-binding domain, RBD"/>
    <property type="match status" value="3"/>
</dbReference>
<dbReference type="InterPro" id="IPR039171">
    <property type="entry name" value="Cwc2/Slt11"/>
</dbReference>
<evidence type="ECO:0000313" key="5">
    <source>
        <dbReference type="EMBL" id="KAG2186575.1"/>
    </source>
</evidence>
<dbReference type="Proteomes" id="UP000612746">
    <property type="component" value="Unassembled WGS sequence"/>
</dbReference>